<dbReference type="Proteomes" id="UP001055114">
    <property type="component" value="Unassembled WGS sequence"/>
</dbReference>
<protein>
    <submittedName>
        <fullName evidence="1">Uncharacterized protein</fullName>
    </submittedName>
</protein>
<dbReference type="AlphaFoldDB" id="A0AA37K9J8"/>
<gene>
    <name evidence="1" type="ORF">CE91St3_33190</name>
</gene>
<dbReference type="EMBL" id="BQNZ01000003">
    <property type="protein sequence ID" value="GKH73456.1"/>
    <property type="molecule type" value="Genomic_DNA"/>
</dbReference>
<name>A0AA37K9J8_9BACT</name>
<accession>A0AA37K9J8</accession>
<evidence type="ECO:0000313" key="1">
    <source>
        <dbReference type="EMBL" id="GKH73456.1"/>
    </source>
</evidence>
<reference evidence="1" key="1">
    <citation type="submission" date="2022-01" db="EMBL/GenBank/DDBJ databases">
        <title>Novel bile acid biosynthetic pathways are enriched in the microbiome of centenarians.</title>
        <authorList>
            <person name="Sato Y."/>
            <person name="Atarashi K."/>
            <person name="Plichta R.D."/>
            <person name="Arai Y."/>
            <person name="Sasajima S."/>
            <person name="Kearney M.S."/>
            <person name="Suda W."/>
            <person name="Takeshita K."/>
            <person name="Sasaki T."/>
            <person name="Okamoto S."/>
            <person name="Skelly N.A."/>
            <person name="Okamura Y."/>
            <person name="Vlamakis H."/>
            <person name="Li Y."/>
            <person name="Tanoue T."/>
            <person name="Takei H."/>
            <person name="Nittono H."/>
            <person name="Narushima S."/>
            <person name="Irie J."/>
            <person name="Itoh H."/>
            <person name="Moriya K."/>
            <person name="Sugiura Y."/>
            <person name="Suematsu M."/>
            <person name="Moritoki N."/>
            <person name="Shibata S."/>
            <person name="Littman R.D."/>
            <person name="Fischbach A.M."/>
            <person name="Uwamino Y."/>
            <person name="Inoue T."/>
            <person name="Honda A."/>
            <person name="Hattori M."/>
            <person name="Murai T."/>
            <person name="Xavier J.R."/>
            <person name="Hirose N."/>
            <person name="Honda K."/>
        </authorList>
    </citation>
    <scope>NUCLEOTIDE SEQUENCE</scope>
    <source>
        <strain evidence="1">CE91-St3</strain>
    </source>
</reference>
<evidence type="ECO:0000313" key="2">
    <source>
        <dbReference type="Proteomes" id="UP001055114"/>
    </source>
</evidence>
<organism evidence="1 2">
    <name type="scientific">Parabacteroides merdae</name>
    <dbReference type="NCBI Taxonomy" id="46503"/>
    <lineage>
        <taxon>Bacteria</taxon>
        <taxon>Pseudomonadati</taxon>
        <taxon>Bacteroidota</taxon>
        <taxon>Bacteroidia</taxon>
        <taxon>Bacteroidales</taxon>
        <taxon>Tannerellaceae</taxon>
        <taxon>Parabacteroides</taxon>
    </lineage>
</organism>
<dbReference type="RefSeq" id="WP_075965703.1">
    <property type="nucleotide sequence ID" value="NZ_BQNZ01000003.1"/>
</dbReference>
<comment type="caution">
    <text evidence="1">The sequence shown here is derived from an EMBL/GenBank/DDBJ whole genome shotgun (WGS) entry which is preliminary data.</text>
</comment>
<proteinExistence type="predicted"/>
<sequence>MNINVEIFKRYSPKKKIEIINKLTPAELSMVEYATLVRVVKEAGYGRDKSRSKDLNIHPDRRKGNNWDSLVERLSWCNGKLYVDVYFQYENTDTTVCVIAQEFFSRGEYKGRVKRLNHHCDEQTYYFNYSEEEKREVMRSILLEYVYKKYKDKLSEGEE</sequence>